<dbReference type="InterPro" id="IPR016136">
    <property type="entry name" value="DNA_helicase_N/primase_C"/>
</dbReference>
<dbReference type="Proteomes" id="UP001317963">
    <property type="component" value="Chromosome"/>
</dbReference>
<keyword evidence="11 12" id="KW-0804">Transcription</keyword>
<organism evidence="16 17">
    <name type="scientific">Candidatus Paraluminiphilus aquimaris</name>
    <dbReference type="NCBI Taxonomy" id="2518994"/>
    <lineage>
        <taxon>Bacteria</taxon>
        <taxon>Pseudomonadati</taxon>
        <taxon>Pseudomonadota</taxon>
        <taxon>Gammaproteobacteria</taxon>
        <taxon>Cellvibrionales</taxon>
        <taxon>Halieaceae</taxon>
        <taxon>Candidatus Paraluminiphilus</taxon>
    </lineage>
</organism>
<dbReference type="InterPro" id="IPR013264">
    <property type="entry name" value="DNAG_N"/>
</dbReference>
<dbReference type="EMBL" id="CP036501">
    <property type="protein sequence ID" value="UZP73948.1"/>
    <property type="molecule type" value="Genomic_DNA"/>
</dbReference>
<dbReference type="SMART" id="SM00400">
    <property type="entry name" value="ZnF_CHCC"/>
    <property type="match status" value="1"/>
</dbReference>
<accession>A0ABY6Q687</accession>
<dbReference type="InterPro" id="IPR013173">
    <property type="entry name" value="DNA_primase_DnaG_DnaB-bd_dom"/>
</dbReference>
<feature type="compositionally biased region" description="Basic and acidic residues" evidence="14">
    <location>
        <begin position="428"/>
        <end position="444"/>
    </location>
</feature>
<dbReference type="InterPro" id="IPR050219">
    <property type="entry name" value="DnaG_primase"/>
</dbReference>
<protein>
    <recommendedName>
        <fullName evidence="12 13">DNA primase</fullName>
        <ecNumber evidence="12">2.7.7.101</ecNumber>
    </recommendedName>
</protein>
<evidence type="ECO:0000256" key="10">
    <source>
        <dbReference type="ARBA" id="ARBA00023125"/>
    </source>
</evidence>
<feature type="zinc finger region" description="CHC2-type" evidence="12">
    <location>
        <begin position="39"/>
        <end position="63"/>
    </location>
</feature>
<dbReference type="Gene3D" id="1.20.50.20">
    <property type="entry name" value="DnaG, RNA polymerase domain, helical bundle"/>
    <property type="match status" value="1"/>
</dbReference>
<evidence type="ECO:0000256" key="7">
    <source>
        <dbReference type="ARBA" id="ARBA00022771"/>
    </source>
</evidence>
<gene>
    <name evidence="12" type="primary">dnaG</name>
    <name evidence="16" type="ORF">E0F26_03950</name>
</gene>
<keyword evidence="8 12" id="KW-0862">Zinc</keyword>
<evidence type="ECO:0000256" key="12">
    <source>
        <dbReference type="HAMAP-Rule" id="MF_00974"/>
    </source>
</evidence>
<keyword evidence="17" id="KW-1185">Reference proteome</keyword>
<dbReference type="Pfam" id="PF08278">
    <property type="entry name" value="DnaG_DnaB_bind"/>
    <property type="match status" value="1"/>
</dbReference>
<evidence type="ECO:0000259" key="15">
    <source>
        <dbReference type="PROSITE" id="PS50880"/>
    </source>
</evidence>
<keyword evidence="7 12" id="KW-0863">Zinc-finger</keyword>
<evidence type="ECO:0000256" key="13">
    <source>
        <dbReference type="PIRNR" id="PIRNR002811"/>
    </source>
</evidence>
<keyword evidence="4 12" id="KW-0548">Nucleotidyltransferase</keyword>
<name>A0ABY6Q687_9GAMM</name>
<dbReference type="Pfam" id="PF01807">
    <property type="entry name" value="Zn_ribbon_DnaG"/>
    <property type="match status" value="1"/>
</dbReference>
<evidence type="ECO:0000256" key="11">
    <source>
        <dbReference type="ARBA" id="ARBA00023163"/>
    </source>
</evidence>
<dbReference type="Gene3D" id="3.90.980.10">
    <property type="entry name" value="DNA primase, catalytic core, N-terminal domain"/>
    <property type="match status" value="1"/>
</dbReference>
<comment type="similarity">
    <text evidence="12 13">Belongs to the DnaG primase family.</text>
</comment>
<keyword evidence="3 12" id="KW-0808">Transferase</keyword>
<comment type="function">
    <text evidence="12 13">RNA polymerase that catalyzes the synthesis of short RNA molecules used as primers for DNA polymerase during DNA replication.</text>
</comment>
<keyword evidence="9" id="KW-0460">Magnesium</keyword>
<comment type="catalytic activity">
    <reaction evidence="12">
        <text>ssDNA + n NTP = ssDNA/pppN(pN)n-1 hybrid + (n-1) diphosphate.</text>
        <dbReference type="EC" id="2.7.7.101"/>
    </reaction>
</comment>
<keyword evidence="6 12" id="KW-0479">Metal-binding</keyword>
<dbReference type="InterPro" id="IPR019475">
    <property type="entry name" value="DNA_primase_DnaB-bd"/>
</dbReference>
<keyword evidence="2 12" id="KW-0639">Primosome</keyword>
<dbReference type="Pfam" id="PF13155">
    <property type="entry name" value="Toprim_2"/>
    <property type="match status" value="1"/>
</dbReference>
<dbReference type="Gene3D" id="3.40.1360.10">
    <property type="match status" value="1"/>
</dbReference>
<dbReference type="InterPro" id="IPR036977">
    <property type="entry name" value="DNA_primase_Znf_CHC2"/>
</dbReference>
<dbReference type="SUPFAM" id="SSF57783">
    <property type="entry name" value="Zinc beta-ribbon"/>
    <property type="match status" value="1"/>
</dbReference>
<evidence type="ECO:0000256" key="8">
    <source>
        <dbReference type="ARBA" id="ARBA00022833"/>
    </source>
</evidence>
<keyword evidence="5 12" id="KW-0235">DNA replication</keyword>
<dbReference type="InterPro" id="IPR006171">
    <property type="entry name" value="TOPRIM_dom"/>
</dbReference>
<sequence length="622" mass="69857">MARLPQAFIDQVLDRTDIVDVVDRRVKLKKAGKNYSACCPFHQEKTPSFSVNPDKQFYYCFGCGAGGNALGFIMEYERMDFREAIELLAHSAGIEMPPEEADNAPQVDNQKPLYESMERATKLYEGFLRQHKDRKSVVDYLKRRGLSGEIARDFRLGFAPEGWDNLMQTLADEESIEHALTVGLLIENDKGRKYDRFRDRVIFPIVNQRGKVIAMGGRVLGDGKPKYLNSPETPLFSKSHELYGLHHIRKFSKNLNRIVVVEGYMDVIALAQFGIHYAVATLGTSVGKPHLETLFRRVEQVVFCFDGDEAGRKAAFRGMEAALPMMEDGRQVKFLFLPEGEDPDTVVRNKGAQHLEHLFDTAAPLETFLFEQMGLGIDLATMDGKARLSKLVAPYLNQIPDGVFKTLLFKSLAERTDMDVDSLRRLREVQEKSESTAPDFHEESDGAPPHFEDDYDQFAEGFQDTGAHADSSALRSPDSGFNDNVLMRALGLIALHPPAALLVADEMLPDNSDRTANLLRDVVALVQETPDMSTAALLGYWTNTEEGEALSAAAAKEVIDTEQEINEHLVALLNKLSRDRRVALLRTRAHELKSVSYTELNNEQKRELVSLTTEIRQLSGRD</sequence>
<dbReference type="Pfam" id="PF08275">
    <property type="entry name" value="DNAG_N"/>
    <property type="match status" value="1"/>
</dbReference>
<evidence type="ECO:0000313" key="16">
    <source>
        <dbReference type="EMBL" id="UZP73948.1"/>
    </source>
</evidence>
<dbReference type="InterPro" id="IPR006295">
    <property type="entry name" value="DNA_primase_DnaG"/>
</dbReference>
<dbReference type="SUPFAM" id="SSF117023">
    <property type="entry name" value="DNA primase DnaG, C-terminal domain"/>
    <property type="match status" value="1"/>
</dbReference>
<dbReference type="SMART" id="SM00766">
    <property type="entry name" value="DnaG_DnaB_bind"/>
    <property type="match status" value="1"/>
</dbReference>
<evidence type="ECO:0000256" key="3">
    <source>
        <dbReference type="ARBA" id="ARBA00022679"/>
    </source>
</evidence>
<feature type="domain" description="Toprim" evidence="15">
    <location>
        <begin position="256"/>
        <end position="338"/>
    </location>
</feature>
<feature type="region of interest" description="Disordered" evidence="14">
    <location>
        <begin position="428"/>
        <end position="455"/>
    </location>
</feature>
<dbReference type="EC" id="2.7.7.101" evidence="12"/>
<evidence type="ECO:0000256" key="2">
    <source>
        <dbReference type="ARBA" id="ARBA00022515"/>
    </source>
</evidence>
<comment type="subunit">
    <text evidence="12">Monomer. Interacts with DnaB.</text>
</comment>
<comment type="cofactor">
    <cofactor evidence="12 13">
        <name>Zn(2+)</name>
        <dbReference type="ChEBI" id="CHEBI:29105"/>
    </cofactor>
    <text evidence="12 13">Binds 1 zinc ion per monomer.</text>
</comment>
<evidence type="ECO:0000256" key="4">
    <source>
        <dbReference type="ARBA" id="ARBA00022695"/>
    </source>
</evidence>
<reference evidence="16 17" key="1">
    <citation type="submission" date="2019-02" db="EMBL/GenBank/DDBJ databases">
        <title>Halieaceae_genomes.</title>
        <authorList>
            <person name="Li S.-H."/>
        </authorList>
    </citation>
    <scope>NUCLEOTIDE SEQUENCE [LARGE SCALE GENOMIC DNA]</scope>
    <source>
        <strain evidence="16 17">JH123</strain>
    </source>
</reference>
<dbReference type="Pfam" id="PF10410">
    <property type="entry name" value="DnaB_bind"/>
    <property type="match status" value="1"/>
</dbReference>
<dbReference type="SUPFAM" id="SSF56731">
    <property type="entry name" value="DNA primase core"/>
    <property type="match status" value="1"/>
</dbReference>
<evidence type="ECO:0000256" key="6">
    <source>
        <dbReference type="ARBA" id="ARBA00022723"/>
    </source>
</evidence>
<dbReference type="PANTHER" id="PTHR30313">
    <property type="entry name" value="DNA PRIMASE"/>
    <property type="match status" value="1"/>
</dbReference>
<dbReference type="Gene3D" id="3.90.580.10">
    <property type="entry name" value="Zinc finger, CHC2-type domain"/>
    <property type="match status" value="1"/>
</dbReference>
<dbReference type="PIRSF" id="PIRSF002811">
    <property type="entry name" value="DnaG"/>
    <property type="match status" value="1"/>
</dbReference>
<evidence type="ECO:0000256" key="14">
    <source>
        <dbReference type="SAM" id="MobiDB-lite"/>
    </source>
</evidence>
<dbReference type="PROSITE" id="PS50880">
    <property type="entry name" value="TOPRIM"/>
    <property type="match status" value="1"/>
</dbReference>
<dbReference type="InterPro" id="IPR034151">
    <property type="entry name" value="TOPRIM_DnaG_bac"/>
</dbReference>
<evidence type="ECO:0000256" key="9">
    <source>
        <dbReference type="ARBA" id="ARBA00022842"/>
    </source>
</evidence>
<dbReference type="SMART" id="SM00493">
    <property type="entry name" value="TOPRIM"/>
    <property type="match status" value="1"/>
</dbReference>
<keyword evidence="10 12" id="KW-0238">DNA-binding</keyword>
<dbReference type="CDD" id="cd03364">
    <property type="entry name" value="TOPRIM_DnaG_primases"/>
    <property type="match status" value="1"/>
</dbReference>
<dbReference type="HAMAP" id="MF_00974">
    <property type="entry name" value="DNA_primase_DnaG"/>
    <property type="match status" value="1"/>
</dbReference>
<dbReference type="Gene3D" id="1.10.860.10">
    <property type="entry name" value="DNAb Helicase, Chain A"/>
    <property type="match status" value="1"/>
</dbReference>
<dbReference type="RefSeq" id="WP_279242750.1">
    <property type="nucleotide sequence ID" value="NZ_CP036501.1"/>
</dbReference>
<dbReference type="InterPro" id="IPR037068">
    <property type="entry name" value="DNA_primase_core_N_sf"/>
</dbReference>
<evidence type="ECO:0000256" key="5">
    <source>
        <dbReference type="ARBA" id="ARBA00022705"/>
    </source>
</evidence>
<dbReference type="InterPro" id="IPR002694">
    <property type="entry name" value="Znf_CHC2"/>
</dbReference>
<proteinExistence type="inferred from homology"/>
<evidence type="ECO:0000313" key="17">
    <source>
        <dbReference type="Proteomes" id="UP001317963"/>
    </source>
</evidence>
<evidence type="ECO:0000256" key="1">
    <source>
        <dbReference type="ARBA" id="ARBA00022478"/>
    </source>
</evidence>
<dbReference type="InterPro" id="IPR030846">
    <property type="entry name" value="DnaG_bac"/>
</dbReference>
<dbReference type="NCBIfam" id="TIGR01391">
    <property type="entry name" value="dnaG"/>
    <property type="match status" value="1"/>
</dbReference>
<keyword evidence="1 12" id="KW-0240">DNA-directed RNA polymerase</keyword>
<dbReference type="PANTHER" id="PTHR30313:SF2">
    <property type="entry name" value="DNA PRIMASE"/>
    <property type="match status" value="1"/>
</dbReference>
<comment type="domain">
    <text evidence="12">Contains an N-terminal zinc-binding domain, a central core domain that contains the primase activity, and a C-terminal DnaB-binding domain.</text>
</comment>